<keyword evidence="1" id="KW-0812">Transmembrane</keyword>
<reference evidence="2 3" key="1">
    <citation type="submission" date="2006-01" db="EMBL/GenBank/DDBJ databases">
        <title>Complete sequence of Rhodopseudomonas palustris HaA2.</title>
        <authorList>
            <consortium name="US DOE Joint Genome Institute"/>
            <person name="Copeland A."/>
            <person name="Lucas S."/>
            <person name="Lapidus A."/>
            <person name="Barry K."/>
            <person name="Detter J.C."/>
            <person name="Glavina T."/>
            <person name="Hammon N."/>
            <person name="Israni S."/>
            <person name="Pitluck S."/>
            <person name="Chain P."/>
            <person name="Malfatti S."/>
            <person name="Shin M."/>
            <person name="Vergez L."/>
            <person name="Schmutz J."/>
            <person name="Larimer F."/>
            <person name="Land M."/>
            <person name="Hauser L."/>
            <person name="Pelletier D.A."/>
            <person name="Kyrpides N."/>
            <person name="Anderson I."/>
            <person name="Oda Y."/>
            <person name="Harwood C.S."/>
            <person name="Richardson P."/>
        </authorList>
    </citation>
    <scope>NUCLEOTIDE SEQUENCE [LARGE SCALE GENOMIC DNA]</scope>
    <source>
        <strain evidence="2 3">HaA2</strain>
    </source>
</reference>
<feature type="transmembrane region" description="Helical" evidence="1">
    <location>
        <begin position="298"/>
        <end position="320"/>
    </location>
</feature>
<evidence type="ECO:0000256" key="1">
    <source>
        <dbReference type="SAM" id="Phobius"/>
    </source>
</evidence>
<protein>
    <submittedName>
        <fullName evidence="2">Uncharacterized protein</fullName>
    </submittedName>
</protein>
<dbReference type="AlphaFoldDB" id="Q2IXM1"/>
<dbReference type="EMBL" id="CP000250">
    <property type="protein sequence ID" value="ABD07039.1"/>
    <property type="molecule type" value="Genomic_DNA"/>
</dbReference>
<dbReference type="Proteomes" id="UP000008809">
    <property type="component" value="Chromosome"/>
</dbReference>
<keyword evidence="1" id="KW-0472">Membrane</keyword>
<name>Q2IXM1_RHOP2</name>
<keyword evidence="3" id="KW-1185">Reference proteome</keyword>
<feature type="transmembrane region" description="Helical" evidence="1">
    <location>
        <begin position="353"/>
        <end position="378"/>
    </location>
</feature>
<dbReference type="KEGG" id="rpb:RPB_2334"/>
<evidence type="ECO:0000313" key="3">
    <source>
        <dbReference type="Proteomes" id="UP000008809"/>
    </source>
</evidence>
<gene>
    <name evidence="2" type="ordered locus">RPB_2334</name>
</gene>
<keyword evidence="1" id="KW-1133">Transmembrane helix</keyword>
<evidence type="ECO:0000313" key="2">
    <source>
        <dbReference type="EMBL" id="ABD07039.1"/>
    </source>
</evidence>
<dbReference type="eggNOG" id="ENOG5032I1Z">
    <property type="taxonomic scope" value="Bacteria"/>
</dbReference>
<sequence>MDEYELRFANPLTCGSVRYIRGLQMSHPDSEAEIISPIDPERAAVVLPCEPHQFREFISGLLGKPQVIDRTISGPFCVAKSDIEDLFILLDQRVSSQNDSTLIQFTARIFYKDNSSVLLNSFSDFASYKEVKPLVSTAVQLGWTYLIKFRNKNVHEKQQIDVGFLGDPHRRLDLDEFRFRSMEFRNSGFISLRISHTDRTWGTDIEALLSGHLTRLVRQQSPLRSFARRYSTQIGFLTFAALICSFLYGGWIALDDYKDQVTRGAREVLRMDFSQTATIASATKEILQRLVDSPNERLIGISLFGFLLALGVSAILATMVGEYASERKPSFVALTDKTIELRDATLSRDWDNWFFFVCSILGSIILSVLGNYAFYLIVKRFLE</sequence>
<proteinExistence type="predicted"/>
<dbReference type="HOGENOM" id="CLU_771078_0_0_5"/>
<accession>Q2IXM1</accession>
<feature type="transmembrane region" description="Helical" evidence="1">
    <location>
        <begin position="234"/>
        <end position="254"/>
    </location>
</feature>
<organism evidence="2 3">
    <name type="scientific">Rhodopseudomonas palustris (strain HaA2)</name>
    <dbReference type="NCBI Taxonomy" id="316058"/>
    <lineage>
        <taxon>Bacteria</taxon>
        <taxon>Pseudomonadati</taxon>
        <taxon>Pseudomonadota</taxon>
        <taxon>Alphaproteobacteria</taxon>
        <taxon>Hyphomicrobiales</taxon>
        <taxon>Nitrobacteraceae</taxon>
        <taxon>Rhodopseudomonas</taxon>
    </lineage>
</organism>